<name>A0A364KYE4_TALAM</name>
<keyword evidence="2" id="KW-0472">Membrane</keyword>
<dbReference type="InterPro" id="IPR021765">
    <property type="entry name" value="UstYa-like"/>
</dbReference>
<keyword evidence="2" id="KW-0812">Transmembrane</keyword>
<dbReference type="PANTHER" id="PTHR33365">
    <property type="entry name" value="YALI0B05434P"/>
    <property type="match status" value="1"/>
</dbReference>
<dbReference type="PANTHER" id="PTHR33365:SF14">
    <property type="entry name" value="TAT PATHWAY SIGNAL SEQUENCE"/>
    <property type="match status" value="1"/>
</dbReference>
<evidence type="ECO:0000256" key="1">
    <source>
        <dbReference type="ARBA" id="ARBA00035112"/>
    </source>
</evidence>
<dbReference type="GO" id="GO:0043386">
    <property type="term" value="P:mycotoxin biosynthetic process"/>
    <property type="evidence" value="ECO:0007669"/>
    <property type="project" value="InterPro"/>
</dbReference>
<comment type="similarity">
    <text evidence="1">Belongs to the ustYa family.</text>
</comment>
<evidence type="ECO:0000313" key="4">
    <source>
        <dbReference type="Proteomes" id="UP000249363"/>
    </source>
</evidence>
<dbReference type="EMBL" id="MIKG01000008">
    <property type="protein sequence ID" value="RAO68572.1"/>
    <property type="molecule type" value="Genomic_DNA"/>
</dbReference>
<proteinExistence type="inferred from homology"/>
<dbReference type="RefSeq" id="XP_040733088.1">
    <property type="nucleotide sequence ID" value="XM_040876965.1"/>
</dbReference>
<dbReference type="Pfam" id="PF11807">
    <property type="entry name" value="UstYa"/>
    <property type="match status" value="1"/>
</dbReference>
<feature type="transmembrane region" description="Helical" evidence="2">
    <location>
        <begin position="47"/>
        <end position="72"/>
    </location>
</feature>
<organism evidence="3 4">
    <name type="scientific">Talaromyces amestolkiae</name>
    <dbReference type="NCBI Taxonomy" id="1196081"/>
    <lineage>
        <taxon>Eukaryota</taxon>
        <taxon>Fungi</taxon>
        <taxon>Dikarya</taxon>
        <taxon>Ascomycota</taxon>
        <taxon>Pezizomycotina</taxon>
        <taxon>Eurotiomycetes</taxon>
        <taxon>Eurotiomycetidae</taxon>
        <taxon>Eurotiales</taxon>
        <taxon>Trichocomaceae</taxon>
        <taxon>Talaromyces</taxon>
        <taxon>Talaromyces sect. Talaromyces</taxon>
    </lineage>
</organism>
<evidence type="ECO:0000313" key="3">
    <source>
        <dbReference type="EMBL" id="RAO68572.1"/>
    </source>
</evidence>
<keyword evidence="4" id="KW-1185">Reference proteome</keyword>
<keyword evidence="2" id="KW-1133">Transmembrane helix</keyword>
<reference evidence="3 4" key="1">
    <citation type="journal article" date="2017" name="Biotechnol. Biofuels">
        <title>Differential beta-glucosidase expression as a function of carbon source availability in Talaromyces amestolkiae: a genomic and proteomic approach.</title>
        <authorList>
            <person name="de Eugenio L.I."/>
            <person name="Mendez-Liter J.A."/>
            <person name="Nieto-Dominguez M."/>
            <person name="Alonso L."/>
            <person name="Gil-Munoz J."/>
            <person name="Barriuso J."/>
            <person name="Prieto A."/>
            <person name="Martinez M.J."/>
        </authorList>
    </citation>
    <scope>NUCLEOTIDE SEQUENCE [LARGE SCALE GENOMIC DNA]</scope>
    <source>
        <strain evidence="3 4">CIB</strain>
    </source>
</reference>
<sequence length="354" mass="41074">MGLSELWKYFHQEPEFHALQTESYDVDEGDNESEKLLPRRSLARKSALPTACISLTIVNVFILSITIFLVFIARGNLSRNEKNAVLRPVSWWSPVLDDIEIPRYTTRLNGTLFALPEVSIAREEPSAENDAAWAQYEKVLTHVVTREQIIKLGKDPETVARFDEEYWDMGDDAYMVQLDVMHVRAPVFWGAADRKLYFVFTDLGNAQQIHCLNLLRKAAFEDYPGYEPKLDVKDKMWWIHLGHCTDILLQNLQCNANTEVLTLTWVEDRQVPWPDFSVNRKCRDFNALVDWQRENAVDADKFDAMPVPTNAFVWPAPWKKQDYELGIKLGDHHLQEGEELGDPHMHHNHQLEEN</sequence>
<evidence type="ECO:0000256" key="2">
    <source>
        <dbReference type="SAM" id="Phobius"/>
    </source>
</evidence>
<gene>
    <name evidence="3" type="ORF">BHQ10_004584</name>
</gene>
<protein>
    <submittedName>
        <fullName evidence="3">Uncharacterized protein</fullName>
    </submittedName>
</protein>
<dbReference type="Proteomes" id="UP000249363">
    <property type="component" value="Unassembled WGS sequence"/>
</dbReference>
<dbReference type="STRING" id="1196081.A0A364KYE4"/>
<dbReference type="GeneID" id="63793800"/>
<dbReference type="AlphaFoldDB" id="A0A364KYE4"/>
<comment type="caution">
    <text evidence="3">The sequence shown here is derived from an EMBL/GenBank/DDBJ whole genome shotgun (WGS) entry which is preliminary data.</text>
</comment>
<dbReference type="OrthoDB" id="3687641at2759"/>
<accession>A0A364KYE4</accession>